<dbReference type="SUPFAM" id="SSF52540">
    <property type="entry name" value="P-loop containing nucleoside triphosphate hydrolases"/>
    <property type="match status" value="1"/>
</dbReference>
<accession>A0A9P8I7N5</accession>
<organism evidence="2 3">
    <name type="scientific">Glutinoglossum americanum</name>
    <dbReference type="NCBI Taxonomy" id="1670608"/>
    <lineage>
        <taxon>Eukaryota</taxon>
        <taxon>Fungi</taxon>
        <taxon>Dikarya</taxon>
        <taxon>Ascomycota</taxon>
        <taxon>Pezizomycotina</taxon>
        <taxon>Geoglossomycetes</taxon>
        <taxon>Geoglossales</taxon>
        <taxon>Geoglossaceae</taxon>
        <taxon>Glutinoglossum</taxon>
    </lineage>
</organism>
<dbReference type="OrthoDB" id="1696305at2759"/>
<dbReference type="AlphaFoldDB" id="A0A9P8I7N5"/>
<evidence type="ECO:0000256" key="1">
    <source>
        <dbReference type="SAM" id="MobiDB-lite"/>
    </source>
</evidence>
<feature type="compositionally biased region" description="Basic residues" evidence="1">
    <location>
        <begin position="619"/>
        <end position="639"/>
    </location>
</feature>
<evidence type="ECO:0000313" key="3">
    <source>
        <dbReference type="Proteomes" id="UP000698800"/>
    </source>
</evidence>
<dbReference type="PANTHER" id="PTHR46434">
    <property type="entry name" value="GENETIC INTERACTOR OF PROHIBITINS 3, MITOCHONDRIAL"/>
    <property type="match status" value="1"/>
</dbReference>
<dbReference type="Proteomes" id="UP000698800">
    <property type="component" value="Unassembled WGS sequence"/>
</dbReference>
<dbReference type="GO" id="GO:0005739">
    <property type="term" value="C:mitochondrion"/>
    <property type="evidence" value="ECO:0007669"/>
    <property type="project" value="TreeGrafter"/>
</dbReference>
<feature type="region of interest" description="Disordered" evidence="1">
    <location>
        <begin position="614"/>
        <end position="645"/>
    </location>
</feature>
<keyword evidence="3" id="KW-1185">Reference proteome</keyword>
<sequence>MAQISGLHTGTKTSGSGISKDAADIALLPVSCPGCGALVQTVEPLEAGFYSITRKAVKVFSARKEAIKIPKNTIEDVVYKGALQKAEGSQLQEMGLANLSILTANTPIRIAQDHPPPIQDPSENLPLCDRCHNLVHHHFGVPIHHPSIQSIRDTISESPHKFNHVYHVLDAADFPLSLIPNIHRLLSAAPQRSKNRRSKTGKFYKDKNISLNFVITRSDLLAPKKEQVDSLMPYFIRVLRDSLGSAGDDIRLGNVKCVSAKRGWWTKDMKEAIWNRNGGSWMVGRANVGKSNLFEAVFPKGRTEEPRHATLQIPAQSAGLREGGKHYDMGISRNQVEESVRHAVGQVNYEETPEQYVEHNEASLLPPAQPETAFPVMPVISSLPGTTASPIRHSFKNGRGELIDLPGLSRGKLFSYVRDEHQAQLVMCDRLKPEQRVLKPGQSLLLGGLIRITPTTPGLTFLACAFVPFDEHVTSTEKAIGFQTQKHESRVPSIAKPGAGETIASAGKFRLKWDVTKRRAGPITSPKGVGLKVEQLPFRILSTDILIEGSGWVEVVAQVRKKRFEQSSTSDSGDVWCGDAALESEDIYPEVEVFSPEGKGIGARMPMSAWAIGVGGKKTSSKRGRPRPSMKGIKKREKRLRAESK</sequence>
<dbReference type="PANTHER" id="PTHR46434:SF1">
    <property type="entry name" value="GENETIC INTERACTOR OF PROHIBITINS 3, MITOCHONDRIAL"/>
    <property type="match status" value="1"/>
</dbReference>
<dbReference type="EMBL" id="JAGHQL010000013">
    <property type="protein sequence ID" value="KAH0544834.1"/>
    <property type="molecule type" value="Genomic_DNA"/>
</dbReference>
<dbReference type="InterPro" id="IPR027417">
    <property type="entry name" value="P-loop_NTPase"/>
</dbReference>
<name>A0A9P8I7N5_9PEZI</name>
<dbReference type="InterPro" id="IPR050896">
    <property type="entry name" value="Mito_lipid_metab_GTPase"/>
</dbReference>
<evidence type="ECO:0000313" key="2">
    <source>
        <dbReference type="EMBL" id="KAH0544834.1"/>
    </source>
</evidence>
<protein>
    <submittedName>
        <fullName evidence="2">Uncharacterized protein</fullName>
    </submittedName>
</protein>
<comment type="caution">
    <text evidence="2">The sequence shown here is derived from an EMBL/GenBank/DDBJ whole genome shotgun (WGS) entry which is preliminary data.</text>
</comment>
<gene>
    <name evidence="2" type="ORF">FGG08_001063</name>
</gene>
<proteinExistence type="predicted"/>
<reference evidence="2" key="1">
    <citation type="submission" date="2021-03" db="EMBL/GenBank/DDBJ databases">
        <title>Comparative genomics and phylogenomic investigation of the class Geoglossomycetes provide insights into ecological specialization and systematics.</title>
        <authorList>
            <person name="Melie T."/>
            <person name="Pirro S."/>
            <person name="Miller A.N."/>
            <person name="Quandt A."/>
        </authorList>
    </citation>
    <scope>NUCLEOTIDE SEQUENCE</scope>
    <source>
        <strain evidence="2">GBOQ0MN5Z8</strain>
    </source>
</reference>
<dbReference type="Gene3D" id="3.40.50.300">
    <property type="entry name" value="P-loop containing nucleotide triphosphate hydrolases"/>
    <property type="match status" value="1"/>
</dbReference>